<feature type="compositionally biased region" description="Pro residues" evidence="1">
    <location>
        <begin position="33"/>
        <end position="47"/>
    </location>
</feature>
<accession>A0ABP5F3T2</accession>
<reference evidence="4" key="1">
    <citation type="journal article" date="2019" name="Int. J. Syst. Evol. Microbiol.">
        <title>The Global Catalogue of Microorganisms (GCM) 10K type strain sequencing project: providing services to taxonomists for standard genome sequencing and annotation.</title>
        <authorList>
            <consortium name="The Broad Institute Genomics Platform"/>
            <consortium name="The Broad Institute Genome Sequencing Center for Infectious Disease"/>
            <person name="Wu L."/>
            <person name="Ma J."/>
        </authorList>
    </citation>
    <scope>NUCLEOTIDE SEQUENCE [LARGE SCALE GENOMIC DNA]</scope>
    <source>
        <strain evidence="4">JCM 15313</strain>
    </source>
</reference>
<keyword evidence="2" id="KW-0812">Transmembrane</keyword>
<dbReference type="Proteomes" id="UP001501585">
    <property type="component" value="Unassembled WGS sequence"/>
</dbReference>
<evidence type="ECO:0000313" key="3">
    <source>
        <dbReference type="EMBL" id="GAA2013758.1"/>
    </source>
</evidence>
<keyword evidence="2" id="KW-1133">Transmembrane helix</keyword>
<evidence type="ECO:0000256" key="1">
    <source>
        <dbReference type="SAM" id="MobiDB-lite"/>
    </source>
</evidence>
<organism evidence="3 4">
    <name type="scientific">Nocardiopsis rhodophaea</name>
    <dbReference type="NCBI Taxonomy" id="280238"/>
    <lineage>
        <taxon>Bacteria</taxon>
        <taxon>Bacillati</taxon>
        <taxon>Actinomycetota</taxon>
        <taxon>Actinomycetes</taxon>
        <taxon>Streptosporangiales</taxon>
        <taxon>Nocardiopsidaceae</taxon>
        <taxon>Nocardiopsis</taxon>
    </lineage>
</organism>
<evidence type="ECO:0000256" key="2">
    <source>
        <dbReference type="SAM" id="Phobius"/>
    </source>
</evidence>
<proteinExistence type="predicted"/>
<feature type="compositionally biased region" description="Basic and acidic residues" evidence="1">
    <location>
        <begin position="57"/>
        <end position="68"/>
    </location>
</feature>
<dbReference type="EMBL" id="BAAAPC010000026">
    <property type="protein sequence ID" value="GAA2013758.1"/>
    <property type="molecule type" value="Genomic_DNA"/>
</dbReference>
<sequence>MHPQDPRQFRHPQRGSLPPGGGPPSGAPTGGGPRPPHPPYPPRPMPPQAAHGPRAPHRPDGRRPDPRPGPRSAARRRPGARHVMPWWRRVHLPYLLGLCVLLPPAVGVPWWVERQAMLDQGTMPPSPALVSGSTADLAGSEWELRGMAVGESGATSEPPEGTELVDAVFRVTPSDDTASELLESSCRFRVIDARDRSWEPTSSFSGREMPEGVMTPSFGGCTDPDRERIAAGSDQSLVVPFLVPKDAVDSLRFEVRVPTSTKADAPKPAAVLFPHPERQVNEKGATASSGNGADASD</sequence>
<feature type="transmembrane region" description="Helical" evidence="2">
    <location>
        <begin position="92"/>
        <end position="112"/>
    </location>
</feature>
<evidence type="ECO:0000313" key="4">
    <source>
        <dbReference type="Proteomes" id="UP001501585"/>
    </source>
</evidence>
<name>A0ABP5F3T2_9ACTN</name>
<comment type="caution">
    <text evidence="3">The sequence shown here is derived from an EMBL/GenBank/DDBJ whole genome shotgun (WGS) entry which is preliminary data.</text>
</comment>
<keyword evidence="2" id="KW-0472">Membrane</keyword>
<gene>
    <name evidence="3" type="ORF">GCM10009799_47640</name>
</gene>
<keyword evidence="4" id="KW-1185">Reference proteome</keyword>
<protein>
    <submittedName>
        <fullName evidence="3">Uncharacterized protein</fullName>
    </submittedName>
</protein>
<feature type="region of interest" description="Disordered" evidence="1">
    <location>
        <begin position="259"/>
        <end position="297"/>
    </location>
</feature>
<feature type="region of interest" description="Disordered" evidence="1">
    <location>
        <begin position="1"/>
        <end position="80"/>
    </location>
</feature>